<feature type="transmembrane region" description="Helical" evidence="12">
    <location>
        <begin position="175"/>
        <end position="193"/>
    </location>
</feature>
<evidence type="ECO:0000256" key="10">
    <source>
        <dbReference type="ARBA" id="ARBA00023136"/>
    </source>
</evidence>
<sequence length="387" mass="43574">MEIFPLPLEHYNKKDERREAAGAGEVDFAFDLQLFAGEKTEEPTAKRRADALKKGQVGRSQEINAAFVMLAGFFVLKMLGSDAVEEVMNYSVYIFGNLNFDVNEETIMQLFIGIVILLAKTSIPLMLFIMVIGLAMNVAQVGFHFSTEKLSFNPGRLNPISGFGRIFSKRSLVELAKSLIKIAIIGSLVYMNLSEELWQMPKLMFADLFAGVSQVSEVVFKLVFKIIGLFMVMAILDLIYQKWQNTQDLKMSKQEVKEEFKQQEGDPQIKGKIRQKQRQMAMSRMMKEVPKADVIITNPTHFAVALKYEAGMPAPVVLAKGQDAVAQKIKELARENSVPIVENKPLARALYAAVDVGGSIPQELFKAVAEVLAYVYKLKHRHRRRFA</sequence>
<comment type="function">
    <text evidence="12">Required for formation of the rod structure in the basal body of the flagellar apparatus. Together with FliI and FliH, may constitute the export apparatus of flagellin.</text>
</comment>
<organism evidence="13 14">
    <name type="scientific">Anaerovibrio slackiae</name>
    <dbReference type="NCBI Taxonomy" id="2652309"/>
    <lineage>
        <taxon>Bacteria</taxon>
        <taxon>Bacillati</taxon>
        <taxon>Bacillota</taxon>
        <taxon>Negativicutes</taxon>
        <taxon>Selenomonadales</taxon>
        <taxon>Selenomonadaceae</taxon>
        <taxon>Anaerovibrio</taxon>
    </lineage>
</organism>
<keyword evidence="13" id="KW-0969">Cilium</keyword>
<evidence type="ECO:0000313" key="13">
    <source>
        <dbReference type="EMBL" id="MSU08774.1"/>
    </source>
</evidence>
<evidence type="ECO:0000256" key="9">
    <source>
        <dbReference type="ARBA" id="ARBA00022989"/>
    </source>
</evidence>
<dbReference type="SUPFAM" id="SSF160544">
    <property type="entry name" value="EscU C-terminal domain-like"/>
    <property type="match status" value="1"/>
</dbReference>
<comment type="caution">
    <text evidence="13">The sequence shown here is derived from an EMBL/GenBank/DDBJ whole genome shotgun (WGS) entry which is preliminary data.</text>
</comment>
<dbReference type="GO" id="GO:0005886">
    <property type="term" value="C:plasma membrane"/>
    <property type="evidence" value="ECO:0007669"/>
    <property type="project" value="UniProtKB-SubCell"/>
</dbReference>
<evidence type="ECO:0000256" key="8">
    <source>
        <dbReference type="ARBA" id="ARBA00022927"/>
    </source>
</evidence>
<gene>
    <name evidence="12 13" type="primary">flhB</name>
    <name evidence="13" type="ORF">FYJ84_07235</name>
</gene>
<keyword evidence="5 12" id="KW-1003">Cell membrane</keyword>
<dbReference type="PRINTS" id="PR00950">
    <property type="entry name" value="TYPE3IMSPROT"/>
</dbReference>
<keyword evidence="13" id="KW-0966">Cell projection</keyword>
<evidence type="ECO:0000256" key="4">
    <source>
        <dbReference type="ARBA" id="ARBA00022448"/>
    </source>
</evidence>
<dbReference type="NCBIfam" id="TIGR00328">
    <property type="entry name" value="flhB"/>
    <property type="match status" value="1"/>
</dbReference>
<dbReference type="PANTHER" id="PTHR30531">
    <property type="entry name" value="FLAGELLAR BIOSYNTHETIC PROTEIN FLHB"/>
    <property type="match status" value="1"/>
</dbReference>
<evidence type="ECO:0000256" key="7">
    <source>
        <dbReference type="ARBA" id="ARBA00022795"/>
    </source>
</evidence>
<dbReference type="InterPro" id="IPR029025">
    <property type="entry name" value="T3SS_substrate_exporter_C"/>
</dbReference>
<dbReference type="FunFam" id="3.40.1690.10:FF:000001">
    <property type="entry name" value="Flagellar biosynthetic protein FlhB"/>
    <property type="match status" value="1"/>
</dbReference>
<keyword evidence="9 12" id="KW-1133">Transmembrane helix</keyword>
<evidence type="ECO:0000256" key="5">
    <source>
        <dbReference type="ARBA" id="ARBA00022475"/>
    </source>
</evidence>
<proteinExistence type="inferred from homology"/>
<keyword evidence="8 12" id="KW-0653">Protein transport</keyword>
<comment type="similarity">
    <text evidence="2 12">Belongs to the type III secretion exporter family.</text>
</comment>
<protein>
    <recommendedName>
        <fullName evidence="3 12">Flagellar biosynthetic protein FlhB</fullName>
    </recommendedName>
</protein>
<evidence type="ECO:0000256" key="12">
    <source>
        <dbReference type="RuleBase" id="RU364091"/>
    </source>
</evidence>
<keyword evidence="6 12" id="KW-0812">Transmembrane</keyword>
<dbReference type="GO" id="GO:0009306">
    <property type="term" value="P:protein secretion"/>
    <property type="evidence" value="ECO:0007669"/>
    <property type="project" value="InterPro"/>
</dbReference>
<keyword evidence="11 12" id="KW-1006">Bacterial flagellum protein export</keyword>
<evidence type="ECO:0000313" key="14">
    <source>
        <dbReference type="Proteomes" id="UP000433181"/>
    </source>
</evidence>
<evidence type="ECO:0000256" key="11">
    <source>
        <dbReference type="ARBA" id="ARBA00023225"/>
    </source>
</evidence>
<dbReference type="Pfam" id="PF01312">
    <property type="entry name" value="Bac_export_2"/>
    <property type="match status" value="1"/>
</dbReference>
<dbReference type="Gene3D" id="3.40.1690.10">
    <property type="entry name" value="secretion proteins EscU"/>
    <property type="match status" value="1"/>
</dbReference>
<evidence type="ECO:0000256" key="2">
    <source>
        <dbReference type="ARBA" id="ARBA00010690"/>
    </source>
</evidence>
<name>A0A6I2UH03_9FIRM</name>
<dbReference type="AlphaFoldDB" id="A0A6I2UH03"/>
<keyword evidence="10 12" id="KW-0472">Membrane</keyword>
<dbReference type="InterPro" id="IPR006135">
    <property type="entry name" value="T3SS_substrate_exporter"/>
</dbReference>
<keyword evidence="4 12" id="KW-0813">Transport</keyword>
<feature type="transmembrane region" description="Helical" evidence="12">
    <location>
        <begin position="218"/>
        <end position="240"/>
    </location>
</feature>
<comment type="caution">
    <text evidence="12">Lacks conserved residue(s) required for the propagation of feature annotation.</text>
</comment>
<keyword evidence="13" id="KW-0282">Flagellum</keyword>
<comment type="subcellular location">
    <subcellularLocation>
        <location evidence="1">Cell membrane</location>
        <topology evidence="1">Multi-pass membrane protein</topology>
    </subcellularLocation>
</comment>
<dbReference type="PANTHER" id="PTHR30531:SF12">
    <property type="entry name" value="FLAGELLAR BIOSYNTHETIC PROTEIN FLHB"/>
    <property type="match status" value="1"/>
</dbReference>
<reference evidence="13 14" key="1">
    <citation type="submission" date="2019-08" db="EMBL/GenBank/DDBJ databases">
        <title>In-depth cultivation of the pig gut microbiome towards novel bacterial diversity and tailored functional studies.</title>
        <authorList>
            <person name="Wylensek D."/>
            <person name="Hitch T.C.A."/>
            <person name="Clavel T."/>
        </authorList>
    </citation>
    <scope>NUCLEOTIDE SEQUENCE [LARGE SCALE GENOMIC DNA]</scope>
    <source>
        <strain evidence="13 14">WCA-693-APC-5D-A</strain>
    </source>
</reference>
<accession>A0A6I2UH03</accession>
<feature type="transmembrane region" description="Helical" evidence="12">
    <location>
        <begin position="107"/>
        <end position="135"/>
    </location>
</feature>
<keyword evidence="7 12" id="KW-1005">Bacterial flagellum biogenesis</keyword>
<evidence type="ECO:0000256" key="1">
    <source>
        <dbReference type="ARBA" id="ARBA00004651"/>
    </source>
</evidence>
<dbReference type="InterPro" id="IPR006136">
    <property type="entry name" value="FlhB"/>
</dbReference>
<keyword evidence="14" id="KW-1185">Reference proteome</keyword>
<dbReference type="Gene3D" id="6.10.250.2080">
    <property type="match status" value="1"/>
</dbReference>
<dbReference type="EMBL" id="VUNR01000012">
    <property type="protein sequence ID" value="MSU08774.1"/>
    <property type="molecule type" value="Genomic_DNA"/>
</dbReference>
<dbReference type="Proteomes" id="UP000433181">
    <property type="component" value="Unassembled WGS sequence"/>
</dbReference>
<evidence type="ECO:0000256" key="6">
    <source>
        <dbReference type="ARBA" id="ARBA00022692"/>
    </source>
</evidence>
<dbReference type="GO" id="GO:0044780">
    <property type="term" value="P:bacterial-type flagellum assembly"/>
    <property type="evidence" value="ECO:0007669"/>
    <property type="project" value="InterPro"/>
</dbReference>
<evidence type="ECO:0000256" key="3">
    <source>
        <dbReference type="ARBA" id="ARBA00021622"/>
    </source>
</evidence>